<gene>
    <name evidence="1" type="ORF">CF386_08960</name>
</gene>
<protein>
    <submittedName>
        <fullName evidence="1">Uncharacterized protein</fullName>
    </submittedName>
</protein>
<proteinExistence type="predicted"/>
<name>A0A220VG16_9GAMM</name>
<accession>A0A220VG16</accession>
<sequence>MWMFPNKLRPTELIIGIKSYKKPHPHENLRQIRNEMNRIEKGIAKLYEKINFRKWTINIFIRYMYDLKRKGFKKHKRII</sequence>
<evidence type="ECO:0000313" key="1">
    <source>
        <dbReference type="EMBL" id="ASK79190.1"/>
    </source>
</evidence>
<dbReference type="EMBL" id="CP022356">
    <property type="protein sequence ID" value="ASK79190.1"/>
    <property type="molecule type" value="Genomic_DNA"/>
</dbReference>
<keyword evidence="2" id="KW-1185">Reference proteome</keyword>
<organism evidence="1 2">
    <name type="scientific">Paraphotobacterium marinum</name>
    <dbReference type="NCBI Taxonomy" id="1755811"/>
    <lineage>
        <taxon>Bacteria</taxon>
        <taxon>Pseudomonadati</taxon>
        <taxon>Pseudomonadota</taxon>
        <taxon>Gammaproteobacteria</taxon>
        <taxon>Vibrionales</taxon>
        <taxon>Vibrionaceae</taxon>
        <taxon>Paraphotobacterium</taxon>
    </lineage>
</organism>
<evidence type="ECO:0000313" key="2">
    <source>
        <dbReference type="Proteomes" id="UP000242175"/>
    </source>
</evidence>
<dbReference type="AlphaFoldDB" id="A0A220VG16"/>
<dbReference type="KEGG" id="pmai:CF386_08960"/>
<reference evidence="1 2" key="1">
    <citation type="journal article" date="2016" name="Int. J. Syst. Evol. Microbiol.">
        <title>Paraphotobacterium marinum gen. nov., sp. nov., a member of the family Vibrionaceae, isolated from surface seawater.</title>
        <authorList>
            <person name="Huang Z."/>
            <person name="Dong C."/>
            <person name="Shao Z."/>
        </authorList>
    </citation>
    <scope>NUCLEOTIDE SEQUENCE [LARGE SCALE GENOMIC DNA]</scope>
    <source>
        <strain evidence="1 2">NSCS20N07D</strain>
    </source>
</reference>
<dbReference type="Proteomes" id="UP000242175">
    <property type="component" value="Chromosome small"/>
</dbReference>